<evidence type="ECO:0000313" key="3">
    <source>
        <dbReference type="Proteomes" id="UP000013782"/>
    </source>
</evidence>
<dbReference type="AlphaFoldDB" id="R2QIE7"/>
<dbReference type="STRING" id="160454.RV10_GL002552"/>
<sequence length="68" mass="7712">MAAKKKNEVEEIEETKSDVIEAEPAQLKEQLQLIPLWEKGDAITAEKLNETVTALNKLIEEYNSRVEA</sequence>
<accession>R2QIE7</accession>
<keyword evidence="1" id="KW-0175">Coiled coil</keyword>
<name>R2QIE7_9ENTE</name>
<organism evidence="2 3">
    <name type="scientific">Enterococcus pallens ATCC BAA-351</name>
    <dbReference type="NCBI Taxonomy" id="1158607"/>
    <lineage>
        <taxon>Bacteria</taxon>
        <taxon>Bacillati</taxon>
        <taxon>Bacillota</taxon>
        <taxon>Bacilli</taxon>
        <taxon>Lactobacillales</taxon>
        <taxon>Enterococcaceae</taxon>
        <taxon>Enterococcus</taxon>
    </lineage>
</organism>
<protein>
    <submittedName>
        <fullName evidence="2">Uncharacterized protein</fullName>
    </submittedName>
</protein>
<dbReference type="HOGENOM" id="CLU_2787418_0_0_9"/>
<dbReference type="Proteomes" id="UP000013782">
    <property type="component" value="Unassembled WGS sequence"/>
</dbReference>
<gene>
    <name evidence="2" type="ORF">UAU_01038</name>
</gene>
<proteinExistence type="predicted"/>
<evidence type="ECO:0000256" key="1">
    <source>
        <dbReference type="SAM" id="Coils"/>
    </source>
</evidence>
<dbReference type="PATRIC" id="fig|1158607.3.peg.1041"/>
<dbReference type="RefSeq" id="WP_010756092.1">
    <property type="nucleotide sequence ID" value="NZ_ASWD01000007.1"/>
</dbReference>
<comment type="caution">
    <text evidence="2">The sequence shown here is derived from an EMBL/GenBank/DDBJ whole genome shotgun (WGS) entry which is preliminary data.</text>
</comment>
<keyword evidence="3" id="KW-1185">Reference proteome</keyword>
<evidence type="ECO:0000313" key="2">
    <source>
        <dbReference type="EMBL" id="EOH96387.1"/>
    </source>
</evidence>
<reference evidence="2 3" key="1">
    <citation type="submission" date="2013-02" db="EMBL/GenBank/DDBJ databases">
        <title>The Genome Sequence of Enterococcus pallens BAA-351.</title>
        <authorList>
            <consortium name="The Broad Institute Genome Sequencing Platform"/>
            <consortium name="The Broad Institute Genome Sequencing Center for Infectious Disease"/>
            <person name="Earl A.M."/>
            <person name="Gilmore M.S."/>
            <person name="Lebreton F."/>
            <person name="Walker B."/>
            <person name="Young S.K."/>
            <person name="Zeng Q."/>
            <person name="Gargeya S."/>
            <person name="Fitzgerald M."/>
            <person name="Haas B."/>
            <person name="Abouelleil A."/>
            <person name="Alvarado L."/>
            <person name="Arachchi H.M."/>
            <person name="Berlin A.M."/>
            <person name="Chapman S.B."/>
            <person name="Dewar J."/>
            <person name="Goldberg J."/>
            <person name="Griggs A."/>
            <person name="Gujja S."/>
            <person name="Hansen M."/>
            <person name="Howarth C."/>
            <person name="Imamovic A."/>
            <person name="Larimer J."/>
            <person name="McCowan C."/>
            <person name="Murphy C."/>
            <person name="Neiman D."/>
            <person name="Pearson M."/>
            <person name="Priest M."/>
            <person name="Roberts A."/>
            <person name="Saif S."/>
            <person name="Shea T."/>
            <person name="Sisk P."/>
            <person name="Sykes S."/>
            <person name="Wortman J."/>
            <person name="Nusbaum C."/>
            <person name="Birren B."/>
        </authorList>
    </citation>
    <scope>NUCLEOTIDE SEQUENCE [LARGE SCALE GENOMIC DNA]</scope>
    <source>
        <strain evidence="2 3">ATCC BAA-351</strain>
    </source>
</reference>
<feature type="coiled-coil region" evidence="1">
    <location>
        <begin position="2"/>
        <end position="65"/>
    </location>
</feature>
<dbReference type="EMBL" id="AJAQ01000008">
    <property type="protein sequence ID" value="EOH96387.1"/>
    <property type="molecule type" value="Genomic_DNA"/>
</dbReference>